<feature type="chain" id="PRO_5040140389" evidence="2">
    <location>
        <begin position="19"/>
        <end position="141"/>
    </location>
</feature>
<keyword evidence="4" id="KW-1185">Reference proteome</keyword>
<feature type="compositionally biased region" description="Basic residues" evidence="1">
    <location>
        <begin position="117"/>
        <end position="141"/>
    </location>
</feature>
<proteinExistence type="predicted"/>
<feature type="signal peptide" evidence="2">
    <location>
        <begin position="1"/>
        <end position="18"/>
    </location>
</feature>
<dbReference type="Proteomes" id="UP001154114">
    <property type="component" value="Chromosome 8"/>
</dbReference>
<evidence type="ECO:0000313" key="3">
    <source>
        <dbReference type="EMBL" id="CAH0626973.1"/>
    </source>
</evidence>
<evidence type="ECO:0000313" key="4">
    <source>
        <dbReference type="Proteomes" id="UP001154114"/>
    </source>
</evidence>
<sequence>MSTKILCVLAVYAAAVDSAKIAHSSQYILKHDDHHHVVHVRTPVHGHHQKPHHDYYTNPKYDKYVVKPQPVGGFKPSPAIFHGAVREYYTVDEPDDTIRHVQILAEKHTGLHDVKHSGHPHHVHHYHHHHHHHHHKRESLK</sequence>
<gene>
    <name evidence="3" type="ORF">CINC_LOCUS12442</name>
</gene>
<name>A0A9P0C373_CHRIL</name>
<reference evidence="3" key="1">
    <citation type="submission" date="2021-12" db="EMBL/GenBank/DDBJ databases">
        <authorList>
            <person name="King R."/>
        </authorList>
    </citation>
    <scope>NUCLEOTIDE SEQUENCE</scope>
</reference>
<dbReference type="OrthoDB" id="7789829at2759"/>
<protein>
    <submittedName>
        <fullName evidence="3">Uncharacterized protein</fullName>
    </submittedName>
</protein>
<dbReference type="EMBL" id="LR824011">
    <property type="protein sequence ID" value="CAH0626973.1"/>
    <property type="molecule type" value="Genomic_DNA"/>
</dbReference>
<organism evidence="3 4">
    <name type="scientific">Chrysodeixis includens</name>
    <name type="common">Soybean looper</name>
    <name type="synonym">Pseudoplusia includens</name>
    <dbReference type="NCBI Taxonomy" id="689277"/>
    <lineage>
        <taxon>Eukaryota</taxon>
        <taxon>Metazoa</taxon>
        <taxon>Ecdysozoa</taxon>
        <taxon>Arthropoda</taxon>
        <taxon>Hexapoda</taxon>
        <taxon>Insecta</taxon>
        <taxon>Pterygota</taxon>
        <taxon>Neoptera</taxon>
        <taxon>Endopterygota</taxon>
        <taxon>Lepidoptera</taxon>
        <taxon>Glossata</taxon>
        <taxon>Ditrysia</taxon>
        <taxon>Noctuoidea</taxon>
        <taxon>Noctuidae</taxon>
        <taxon>Plusiinae</taxon>
        <taxon>Chrysodeixis</taxon>
    </lineage>
</organism>
<accession>A0A9P0C373</accession>
<evidence type="ECO:0000256" key="2">
    <source>
        <dbReference type="SAM" id="SignalP"/>
    </source>
</evidence>
<evidence type="ECO:0000256" key="1">
    <source>
        <dbReference type="SAM" id="MobiDB-lite"/>
    </source>
</evidence>
<keyword evidence="2" id="KW-0732">Signal</keyword>
<feature type="region of interest" description="Disordered" evidence="1">
    <location>
        <begin position="113"/>
        <end position="141"/>
    </location>
</feature>
<dbReference type="AlphaFoldDB" id="A0A9P0C373"/>